<reference evidence="1" key="2">
    <citation type="submission" date="2020-07" db="EMBL/GenBank/DDBJ databases">
        <authorList>
            <person name="Vera ALvarez R."/>
            <person name="Arias-Moreno D.M."/>
            <person name="Jimenez-Jacinto V."/>
            <person name="Jimenez-Bremont J.F."/>
            <person name="Swaminathan K."/>
            <person name="Moose S.P."/>
            <person name="Guerrero-Gonzalez M.L."/>
            <person name="Marino-Ramirez L."/>
            <person name="Landsman D."/>
            <person name="Rodriguez-Kessler M."/>
            <person name="Delgado-Sanchez P."/>
        </authorList>
    </citation>
    <scope>NUCLEOTIDE SEQUENCE</scope>
    <source>
        <tissue evidence="1">Cladode</tissue>
    </source>
</reference>
<dbReference type="AlphaFoldDB" id="A0A7C9EL78"/>
<dbReference type="EMBL" id="GISG01248736">
    <property type="protein sequence ID" value="MBA4670800.1"/>
    <property type="molecule type" value="Transcribed_RNA"/>
</dbReference>
<proteinExistence type="predicted"/>
<name>A0A7C9EL78_OPUST</name>
<accession>A0A7C9EL78</accession>
<dbReference type="EMBL" id="GISG01248734">
    <property type="protein sequence ID" value="MBA4670798.1"/>
    <property type="molecule type" value="Transcribed_RNA"/>
</dbReference>
<reference evidence="1" key="1">
    <citation type="journal article" date="2013" name="J. Plant Res.">
        <title>Effect of fungi and light on seed germination of three Opuntia species from semiarid lands of central Mexico.</title>
        <authorList>
            <person name="Delgado-Sanchez P."/>
            <person name="Jimenez-Bremont J.F."/>
            <person name="Guerrero-Gonzalez Mde L."/>
            <person name="Flores J."/>
        </authorList>
    </citation>
    <scope>NUCLEOTIDE SEQUENCE</scope>
    <source>
        <tissue evidence="1">Cladode</tissue>
    </source>
</reference>
<sequence length="166" mass="18973">MNRNSSLGVVVGQSLACEQGHPLQHPVTSGPVRVQNRTPLLSSHQDCDQLGNLMCPYHQHQMEERSRQHPTHLEKIVYLMFLKMLYVVNYQKKATQRIGLIHLFHPLISLIQKSDVPHHTTLQVVKLLISWIICFQMEMETHGEKVQASYSEGKEEGGIVDLDQTN</sequence>
<protein>
    <submittedName>
        <fullName evidence="1">Uncharacterized protein</fullName>
    </submittedName>
</protein>
<evidence type="ECO:0000313" key="1">
    <source>
        <dbReference type="EMBL" id="MBA4670800.1"/>
    </source>
</evidence>
<organism evidence="1">
    <name type="scientific">Opuntia streptacantha</name>
    <name type="common">Prickly pear cactus</name>
    <name type="synonym">Opuntia cardona</name>
    <dbReference type="NCBI Taxonomy" id="393608"/>
    <lineage>
        <taxon>Eukaryota</taxon>
        <taxon>Viridiplantae</taxon>
        <taxon>Streptophyta</taxon>
        <taxon>Embryophyta</taxon>
        <taxon>Tracheophyta</taxon>
        <taxon>Spermatophyta</taxon>
        <taxon>Magnoliopsida</taxon>
        <taxon>eudicotyledons</taxon>
        <taxon>Gunneridae</taxon>
        <taxon>Pentapetalae</taxon>
        <taxon>Caryophyllales</taxon>
        <taxon>Cactineae</taxon>
        <taxon>Cactaceae</taxon>
        <taxon>Opuntioideae</taxon>
        <taxon>Opuntia</taxon>
    </lineage>
</organism>